<dbReference type="InterPro" id="IPR036237">
    <property type="entry name" value="Xyl_isomerase-like_sf"/>
</dbReference>
<dbReference type="Gene3D" id="3.20.20.150">
    <property type="entry name" value="Divalent-metal-dependent TIM barrel enzymes"/>
    <property type="match status" value="1"/>
</dbReference>
<dbReference type="InterPro" id="IPR013022">
    <property type="entry name" value="Xyl_isomerase-like_TIM-brl"/>
</dbReference>
<sequence length="282" mass="31058">MKIGFNLLLWTINVEDRHLPIIEDLKKTGYDGVEVPVFGGDAAQFQALGRRLSDMGLERTAVSALTSTDVNPLVPDPAIRAKAVDFMKGVLDGCAALGASRVVGPMHSVLGHFSGSGATEDERKRCVEFHHQVGDHAKSVGVIVNLEALNRFECYFANTMADLQAHVERVNHPFIRGMYDTFHVNIEEKDPIGAIARHAKAIDHVHISENDRGTPGRGHIDFAAVFKALKGIQYDGWLTIEAFGRGLVELAAATKVWRDFFPDPKQVYQEGFTVIRDGWAKA</sequence>
<keyword evidence="3" id="KW-1185">Reference proteome</keyword>
<dbReference type="Proteomes" id="UP001230156">
    <property type="component" value="Unassembled WGS sequence"/>
</dbReference>
<proteinExistence type="predicted"/>
<name>A0ABU0YU13_9PROT</name>
<evidence type="ECO:0000259" key="1">
    <source>
        <dbReference type="Pfam" id="PF01261"/>
    </source>
</evidence>
<dbReference type="PANTHER" id="PTHR12110">
    <property type="entry name" value="HYDROXYPYRUVATE ISOMERASE"/>
    <property type="match status" value="1"/>
</dbReference>
<dbReference type="GO" id="GO:0016853">
    <property type="term" value="F:isomerase activity"/>
    <property type="evidence" value="ECO:0007669"/>
    <property type="project" value="UniProtKB-KW"/>
</dbReference>
<dbReference type="SUPFAM" id="SSF51658">
    <property type="entry name" value="Xylose isomerase-like"/>
    <property type="match status" value="1"/>
</dbReference>
<protein>
    <submittedName>
        <fullName evidence="2">Sugar phosphate isomerase/epimerase</fullName>
    </submittedName>
</protein>
<evidence type="ECO:0000313" key="3">
    <source>
        <dbReference type="Proteomes" id="UP001230156"/>
    </source>
</evidence>
<dbReference type="EMBL" id="JAUYVI010000009">
    <property type="protein sequence ID" value="MDQ7251194.1"/>
    <property type="molecule type" value="Genomic_DNA"/>
</dbReference>
<gene>
    <name evidence="2" type="ORF">Q8A70_26135</name>
</gene>
<dbReference type="PANTHER" id="PTHR12110:SF41">
    <property type="entry name" value="INOSOSE DEHYDRATASE"/>
    <property type="match status" value="1"/>
</dbReference>
<feature type="domain" description="Xylose isomerase-like TIM barrel" evidence="1">
    <location>
        <begin position="23"/>
        <end position="274"/>
    </location>
</feature>
<organism evidence="2 3">
    <name type="scientific">Dongia sedimenti</name>
    <dbReference type="NCBI Taxonomy" id="3064282"/>
    <lineage>
        <taxon>Bacteria</taxon>
        <taxon>Pseudomonadati</taxon>
        <taxon>Pseudomonadota</taxon>
        <taxon>Alphaproteobacteria</taxon>
        <taxon>Rhodospirillales</taxon>
        <taxon>Dongiaceae</taxon>
        <taxon>Dongia</taxon>
    </lineage>
</organism>
<dbReference type="Pfam" id="PF01261">
    <property type="entry name" value="AP_endonuc_2"/>
    <property type="match status" value="1"/>
</dbReference>
<comment type="caution">
    <text evidence="2">The sequence shown here is derived from an EMBL/GenBank/DDBJ whole genome shotgun (WGS) entry which is preliminary data.</text>
</comment>
<accession>A0ABU0YU13</accession>
<evidence type="ECO:0000313" key="2">
    <source>
        <dbReference type="EMBL" id="MDQ7251194.1"/>
    </source>
</evidence>
<keyword evidence="2" id="KW-0413">Isomerase</keyword>
<dbReference type="RefSeq" id="WP_379961318.1">
    <property type="nucleotide sequence ID" value="NZ_JAUYVI010000009.1"/>
</dbReference>
<reference evidence="3" key="1">
    <citation type="submission" date="2023-08" db="EMBL/GenBank/DDBJ databases">
        <title>Rhodospirillaceae gen. nov., a novel taxon isolated from the Yangtze River Yuezi River estuary sludge.</title>
        <authorList>
            <person name="Ruan L."/>
        </authorList>
    </citation>
    <scope>NUCLEOTIDE SEQUENCE [LARGE SCALE GENOMIC DNA]</scope>
    <source>
        <strain evidence="3">R-7</strain>
    </source>
</reference>
<dbReference type="InterPro" id="IPR050312">
    <property type="entry name" value="IolE/XylAMocC-like"/>
</dbReference>